<evidence type="ECO:0000256" key="2">
    <source>
        <dbReference type="ARBA" id="ARBA00023043"/>
    </source>
</evidence>
<keyword evidence="1" id="KW-0677">Repeat</keyword>
<dbReference type="SUPFAM" id="SSF48403">
    <property type="entry name" value="Ankyrin repeat"/>
    <property type="match status" value="1"/>
</dbReference>
<feature type="region of interest" description="Disordered" evidence="4">
    <location>
        <begin position="236"/>
        <end position="261"/>
    </location>
</feature>
<feature type="repeat" description="ANK" evidence="3">
    <location>
        <begin position="512"/>
        <end position="544"/>
    </location>
</feature>
<dbReference type="InterPro" id="IPR001315">
    <property type="entry name" value="CARD"/>
</dbReference>
<feature type="repeat" description="ANK" evidence="3">
    <location>
        <begin position="380"/>
        <end position="412"/>
    </location>
</feature>
<proteinExistence type="predicted"/>
<dbReference type="PANTHER" id="PTHR24173:SF74">
    <property type="entry name" value="ANKYRIN REPEAT DOMAIN-CONTAINING PROTEIN 16"/>
    <property type="match status" value="1"/>
</dbReference>
<dbReference type="InterPro" id="IPR011029">
    <property type="entry name" value="DEATH-like_dom_sf"/>
</dbReference>
<feature type="repeat" description="ANK" evidence="3">
    <location>
        <begin position="446"/>
        <end position="478"/>
    </location>
</feature>
<dbReference type="Pfam" id="PF12796">
    <property type="entry name" value="Ank_2"/>
    <property type="match status" value="2"/>
</dbReference>
<reference evidence="6" key="1">
    <citation type="submission" date="2023-03" db="EMBL/GenBank/DDBJ databases">
        <authorList>
            <person name="Steffen K."/>
            <person name="Cardenas P."/>
        </authorList>
    </citation>
    <scope>NUCLEOTIDE SEQUENCE</scope>
</reference>
<evidence type="ECO:0000313" key="7">
    <source>
        <dbReference type="Proteomes" id="UP001174909"/>
    </source>
</evidence>
<dbReference type="InterPro" id="IPR036770">
    <property type="entry name" value="Ankyrin_rpt-contain_sf"/>
</dbReference>
<dbReference type="Pfam" id="PF00619">
    <property type="entry name" value="CARD"/>
    <property type="match status" value="1"/>
</dbReference>
<dbReference type="AlphaFoldDB" id="A0AA35TCE5"/>
<evidence type="ECO:0000256" key="3">
    <source>
        <dbReference type="PROSITE-ProRule" id="PRU00023"/>
    </source>
</evidence>
<feature type="domain" description="CARD" evidence="5">
    <location>
        <begin position="138"/>
        <end position="222"/>
    </location>
</feature>
<dbReference type="EMBL" id="CASHTH010003466">
    <property type="protein sequence ID" value="CAI8045389.1"/>
    <property type="molecule type" value="Genomic_DNA"/>
</dbReference>
<dbReference type="Proteomes" id="UP001174909">
    <property type="component" value="Unassembled WGS sequence"/>
</dbReference>
<dbReference type="Gene3D" id="1.10.533.10">
    <property type="entry name" value="Death Domain, Fas"/>
    <property type="match status" value="1"/>
</dbReference>
<evidence type="ECO:0000256" key="1">
    <source>
        <dbReference type="ARBA" id="ARBA00022737"/>
    </source>
</evidence>
<dbReference type="PANTHER" id="PTHR24173">
    <property type="entry name" value="ANKYRIN REPEAT CONTAINING"/>
    <property type="match status" value="1"/>
</dbReference>
<accession>A0AA35TCE5</accession>
<protein>
    <submittedName>
        <fullName evidence="6">Ankyrin repeat domain-containing protein 50</fullName>
    </submittedName>
</protein>
<dbReference type="PROSITE" id="PS50088">
    <property type="entry name" value="ANK_REPEAT"/>
    <property type="match status" value="5"/>
</dbReference>
<dbReference type="GO" id="GO:0042981">
    <property type="term" value="P:regulation of apoptotic process"/>
    <property type="evidence" value="ECO:0007669"/>
    <property type="project" value="InterPro"/>
</dbReference>
<keyword evidence="2 3" id="KW-0040">ANK repeat</keyword>
<sequence>MPRRRTGFRKETRLEIFSEVCADEPEDINGRFTTMVSKHQMDWRTATLEDVEKFRIQVCRELSLYDFSLNLVKVARGCVEVTWRVPRSLVTYIQNSVKPSSHSMMEHHVTTLTIDGFIVYDSSFAMQLEYKVIRLQIQAIDTNYSYLLEEMSPDEVVPHMVRRRLLTQPQGEEVWAKSSQLEKVHIIVEALQNAKNIVVGRFPTFCMALANAGQLHVSERLRNKFQSLLKGEAVSHQQEEDKVMISGESSTEPSPPSPDSRLVTAQLEGSTLTRAQYNTIHSLTSSLLRIPTGNLVYDGHTLNPLTLHWHYNTFGDVSIFLSHYTAMAQEGIRKFFVRGREIIILHLNEMDLLNAAYDGDIKSLDCALGAGVPVDCRISYGRSSLMYASENGHVEVVDKLLQHGATVDLQKENGWSSLMTASRNGHMEVVDKLLQHGATVDLQYLDGRSSLIIASQHGHVEVVDRLLQHGATVDLITKYNDTALLLACLNNDLTTASVLLRAGAYPNGCNNRGQTPLLQAVRHKNLAMARDLVQANADVNQMEQGGLSPLMMCCEQGKSEMAKLLLDSQANPNLQQSEYWIHSSDVCLQGRSSGHSEGPNGTWS</sequence>
<dbReference type="Pfam" id="PF00023">
    <property type="entry name" value="Ank"/>
    <property type="match status" value="1"/>
</dbReference>
<gene>
    <name evidence="6" type="ORF">GBAR_LOCUS25104</name>
</gene>
<evidence type="ECO:0000313" key="6">
    <source>
        <dbReference type="EMBL" id="CAI8045389.1"/>
    </source>
</evidence>
<organism evidence="6 7">
    <name type="scientific">Geodia barretti</name>
    <name type="common">Barrett's horny sponge</name>
    <dbReference type="NCBI Taxonomy" id="519541"/>
    <lineage>
        <taxon>Eukaryota</taxon>
        <taxon>Metazoa</taxon>
        <taxon>Porifera</taxon>
        <taxon>Demospongiae</taxon>
        <taxon>Heteroscleromorpha</taxon>
        <taxon>Tetractinellida</taxon>
        <taxon>Astrophorina</taxon>
        <taxon>Geodiidae</taxon>
        <taxon>Geodia</taxon>
    </lineage>
</organism>
<keyword evidence="7" id="KW-1185">Reference proteome</keyword>
<dbReference type="InterPro" id="IPR002110">
    <property type="entry name" value="Ankyrin_rpt"/>
</dbReference>
<dbReference type="CDD" id="cd01671">
    <property type="entry name" value="CARD"/>
    <property type="match status" value="1"/>
</dbReference>
<name>A0AA35TCE5_GEOBA</name>
<dbReference type="SMART" id="SM00248">
    <property type="entry name" value="ANK"/>
    <property type="match status" value="6"/>
</dbReference>
<dbReference type="SUPFAM" id="SSF47986">
    <property type="entry name" value="DEATH domain"/>
    <property type="match status" value="1"/>
</dbReference>
<evidence type="ECO:0000256" key="4">
    <source>
        <dbReference type="SAM" id="MobiDB-lite"/>
    </source>
</evidence>
<comment type="caution">
    <text evidence="6">The sequence shown here is derived from an EMBL/GenBank/DDBJ whole genome shotgun (WGS) entry which is preliminary data.</text>
</comment>
<feature type="repeat" description="ANK" evidence="3">
    <location>
        <begin position="545"/>
        <end position="577"/>
    </location>
</feature>
<evidence type="ECO:0000259" key="5">
    <source>
        <dbReference type="Pfam" id="PF00619"/>
    </source>
</evidence>
<dbReference type="PROSITE" id="PS50297">
    <property type="entry name" value="ANK_REP_REGION"/>
    <property type="match status" value="4"/>
</dbReference>
<dbReference type="Gene3D" id="1.25.40.20">
    <property type="entry name" value="Ankyrin repeat-containing domain"/>
    <property type="match status" value="3"/>
</dbReference>
<feature type="repeat" description="ANK" evidence="3">
    <location>
        <begin position="413"/>
        <end position="445"/>
    </location>
</feature>